<dbReference type="InterPro" id="IPR036047">
    <property type="entry name" value="F-box-like_dom_sf"/>
</dbReference>
<evidence type="ECO:0000313" key="2">
    <source>
        <dbReference type="EMBL" id="KAL0062502.1"/>
    </source>
</evidence>
<dbReference type="Proteomes" id="UP001437256">
    <property type="component" value="Unassembled WGS sequence"/>
</dbReference>
<proteinExistence type="predicted"/>
<dbReference type="Pfam" id="PF12937">
    <property type="entry name" value="F-box-like"/>
    <property type="match status" value="1"/>
</dbReference>
<comment type="caution">
    <text evidence="2">The sequence shown here is derived from an EMBL/GenBank/DDBJ whole genome shotgun (WGS) entry which is preliminary data.</text>
</comment>
<keyword evidence="3" id="KW-1185">Reference proteome</keyword>
<organism evidence="2 3">
    <name type="scientific">Marasmius tenuissimus</name>
    <dbReference type="NCBI Taxonomy" id="585030"/>
    <lineage>
        <taxon>Eukaryota</taxon>
        <taxon>Fungi</taxon>
        <taxon>Dikarya</taxon>
        <taxon>Basidiomycota</taxon>
        <taxon>Agaricomycotina</taxon>
        <taxon>Agaricomycetes</taxon>
        <taxon>Agaricomycetidae</taxon>
        <taxon>Agaricales</taxon>
        <taxon>Marasmiineae</taxon>
        <taxon>Marasmiaceae</taxon>
        <taxon>Marasmius</taxon>
    </lineage>
</organism>
<dbReference type="EMBL" id="JBBXMP010000103">
    <property type="protein sequence ID" value="KAL0062502.1"/>
    <property type="molecule type" value="Genomic_DNA"/>
</dbReference>
<evidence type="ECO:0000313" key="3">
    <source>
        <dbReference type="Proteomes" id="UP001437256"/>
    </source>
</evidence>
<dbReference type="SUPFAM" id="SSF81383">
    <property type="entry name" value="F-box domain"/>
    <property type="match status" value="1"/>
</dbReference>
<feature type="domain" description="F-box" evidence="1">
    <location>
        <begin position="57"/>
        <end position="107"/>
    </location>
</feature>
<reference evidence="2 3" key="1">
    <citation type="submission" date="2024-05" db="EMBL/GenBank/DDBJ databases">
        <title>A draft genome resource for the thread blight pathogen Marasmius tenuissimus strain MS-2.</title>
        <authorList>
            <person name="Yulfo-Soto G.E."/>
            <person name="Baruah I.K."/>
            <person name="Amoako-Attah I."/>
            <person name="Bukari Y."/>
            <person name="Meinhardt L.W."/>
            <person name="Bailey B.A."/>
            <person name="Cohen S.P."/>
        </authorList>
    </citation>
    <scope>NUCLEOTIDE SEQUENCE [LARGE SCALE GENOMIC DNA]</scope>
    <source>
        <strain evidence="2 3">MS-2</strain>
    </source>
</reference>
<evidence type="ECO:0000259" key="1">
    <source>
        <dbReference type="PROSITE" id="PS50181"/>
    </source>
</evidence>
<name>A0ABR2ZQ36_9AGAR</name>
<dbReference type="Gene3D" id="1.20.1280.50">
    <property type="match status" value="1"/>
</dbReference>
<accession>A0ABR2ZQ36</accession>
<dbReference type="InterPro" id="IPR001810">
    <property type="entry name" value="F-box_dom"/>
</dbReference>
<sequence length="238" mass="26954">MSHSTISPSNVISKALNWVPALIQPTTPPSEVLQSMAQPTGRLPPQIEQASHADKLSKPTPRLSPEVLSRIFFHLPPNDFRDACRVSQVCSYWYNVIVNDSRLWSHLIIETQEYFPTITSYRRIDDLCFFLSTALARSKNCRLNVHFAHVVPDRGFSDIRDEVAQASFRTLLRYCEQFSSLALITDLDLLTGSLIPDCGDYDFPSLHTLLLHIIPLPALAEESTFGSSLRKLCFYKTQ</sequence>
<dbReference type="PROSITE" id="PS50181">
    <property type="entry name" value="FBOX"/>
    <property type="match status" value="1"/>
</dbReference>
<protein>
    <recommendedName>
        <fullName evidence="1">F-box domain-containing protein</fullName>
    </recommendedName>
</protein>
<gene>
    <name evidence="2" type="ORF">AAF712_010635</name>
</gene>